<name>A0AAV4Y8M2_CAEEX</name>
<evidence type="ECO:0000313" key="2">
    <source>
        <dbReference type="EMBL" id="GIZ02771.1"/>
    </source>
</evidence>
<proteinExistence type="predicted"/>
<accession>A0AAV4Y8M2</accession>
<evidence type="ECO:0000313" key="3">
    <source>
        <dbReference type="Proteomes" id="UP001054945"/>
    </source>
</evidence>
<feature type="region of interest" description="Disordered" evidence="1">
    <location>
        <begin position="82"/>
        <end position="112"/>
    </location>
</feature>
<gene>
    <name evidence="2" type="ORF">CEXT_19421</name>
</gene>
<sequence length="112" mass="12567">MMITFDVVSYVLSYYSKSSNEEQSCEKYLLHHNVQRLAFCGIDAKTLLLLGGKLLIGPQTQAQILEPNEIVPIQKQTTRSHYFAASHSTRHAERSPINDRASPQPNSPVIPT</sequence>
<dbReference type="Proteomes" id="UP001054945">
    <property type="component" value="Unassembled WGS sequence"/>
</dbReference>
<organism evidence="2 3">
    <name type="scientific">Caerostris extrusa</name>
    <name type="common">Bark spider</name>
    <name type="synonym">Caerostris bankana</name>
    <dbReference type="NCBI Taxonomy" id="172846"/>
    <lineage>
        <taxon>Eukaryota</taxon>
        <taxon>Metazoa</taxon>
        <taxon>Ecdysozoa</taxon>
        <taxon>Arthropoda</taxon>
        <taxon>Chelicerata</taxon>
        <taxon>Arachnida</taxon>
        <taxon>Araneae</taxon>
        <taxon>Araneomorphae</taxon>
        <taxon>Entelegynae</taxon>
        <taxon>Araneoidea</taxon>
        <taxon>Araneidae</taxon>
        <taxon>Caerostris</taxon>
    </lineage>
</organism>
<reference evidence="2 3" key="1">
    <citation type="submission" date="2021-06" db="EMBL/GenBank/DDBJ databases">
        <title>Caerostris extrusa draft genome.</title>
        <authorList>
            <person name="Kono N."/>
            <person name="Arakawa K."/>
        </authorList>
    </citation>
    <scope>NUCLEOTIDE SEQUENCE [LARGE SCALE GENOMIC DNA]</scope>
</reference>
<dbReference type="AlphaFoldDB" id="A0AAV4Y8M2"/>
<evidence type="ECO:0000256" key="1">
    <source>
        <dbReference type="SAM" id="MobiDB-lite"/>
    </source>
</evidence>
<keyword evidence="3" id="KW-1185">Reference proteome</keyword>
<comment type="caution">
    <text evidence="2">The sequence shown here is derived from an EMBL/GenBank/DDBJ whole genome shotgun (WGS) entry which is preliminary data.</text>
</comment>
<protein>
    <submittedName>
        <fullName evidence="2">Uncharacterized protein</fullName>
    </submittedName>
</protein>
<dbReference type="EMBL" id="BPLR01001504">
    <property type="protein sequence ID" value="GIZ02771.1"/>
    <property type="molecule type" value="Genomic_DNA"/>
</dbReference>